<dbReference type="InterPro" id="IPR005471">
    <property type="entry name" value="Tscrpt_reg_IclR_N"/>
</dbReference>
<feature type="domain" description="HTH iclR-type" evidence="4">
    <location>
        <begin position="21"/>
        <end position="82"/>
    </location>
</feature>
<evidence type="ECO:0000259" key="4">
    <source>
        <dbReference type="PROSITE" id="PS51077"/>
    </source>
</evidence>
<keyword evidence="2" id="KW-0238">DNA-binding</keyword>
<organism evidence="6">
    <name type="scientific">Microvirga ossetica</name>
    <dbReference type="NCBI Taxonomy" id="1882682"/>
    <lineage>
        <taxon>Bacteria</taxon>
        <taxon>Pseudomonadati</taxon>
        <taxon>Pseudomonadota</taxon>
        <taxon>Alphaproteobacteria</taxon>
        <taxon>Hyphomicrobiales</taxon>
        <taxon>Methylobacteriaceae</taxon>
        <taxon>Microvirga</taxon>
    </lineage>
</organism>
<dbReference type="PANTHER" id="PTHR30136">
    <property type="entry name" value="HELIX-TURN-HELIX TRANSCRIPTIONAL REGULATOR, ICLR FAMILY"/>
    <property type="match status" value="1"/>
</dbReference>
<sequence>MKKTRTVAPRWVDAAAIQHTIPAIDRMMSVLSALEEQQDGASITALTAALALPRSTVYRILNTLEAHDVVQRHGTGSYRLGPRLRTLASRVPSDPVQLDLIALAQPFLDKVAITAGHSVKLSVLDGEGVLVLAAAQGRRPYALGVTPGQRMPINAGAAGKLLFAFEPPERQAEWLSRPLAAFTSRTLTDPKRLKAEATRIRRQGWAQDRGESAPSIYAYAAPIRDRDGRVLAALSIPFLHGTESEHAEDIRVTVISLANEISTALPG</sequence>
<dbReference type="GO" id="GO:0045892">
    <property type="term" value="P:negative regulation of DNA-templated transcription"/>
    <property type="evidence" value="ECO:0007669"/>
    <property type="project" value="TreeGrafter"/>
</dbReference>
<protein>
    <submittedName>
        <fullName evidence="6">Transcriptional regulator</fullName>
    </submittedName>
</protein>
<name>A0A1B2EQQ5_9HYPH</name>
<dbReference type="InterPro" id="IPR036390">
    <property type="entry name" value="WH_DNA-bd_sf"/>
</dbReference>
<gene>
    <name evidence="6" type="ORF">BB934_28825</name>
</gene>
<reference evidence="6" key="1">
    <citation type="submission" date="2016-07" db="EMBL/GenBank/DDBJ databases">
        <title>Microvirga ossetica sp. nov. a new species of rhizobia isolated from root nodules of the legume species Vicia alpestris Steven originated from North Ossetia region in the Caucasus.</title>
        <authorList>
            <person name="Safronova V.I."/>
            <person name="Kuznetsova I.G."/>
            <person name="Sazanova A.L."/>
            <person name="Belimov A."/>
            <person name="Andronov E."/>
            <person name="Osledkin Y.S."/>
            <person name="Onishchuk O.P."/>
            <person name="Kurchak O.N."/>
            <person name="Shaposhnikov A.I."/>
            <person name="Willems A."/>
            <person name="Tikhonovich I.A."/>
        </authorList>
    </citation>
    <scope>NUCLEOTIDE SEQUENCE [LARGE SCALE GENOMIC DNA]</scope>
    <source>
        <strain evidence="6">V5/3M</strain>
        <plasmid evidence="6">unnamed1</plasmid>
    </source>
</reference>
<dbReference type="PROSITE" id="PS51077">
    <property type="entry name" value="HTH_ICLR"/>
    <property type="match status" value="1"/>
</dbReference>
<evidence type="ECO:0000259" key="5">
    <source>
        <dbReference type="PROSITE" id="PS51078"/>
    </source>
</evidence>
<dbReference type="InterPro" id="IPR036388">
    <property type="entry name" value="WH-like_DNA-bd_sf"/>
</dbReference>
<dbReference type="Gene3D" id="1.10.10.10">
    <property type="entry name" value="Winged helix-like DNA-binding domain superfamily/Winged helix DNA-binding domain"/>
    <property type="match status" value="1"/>
</dbReference>
<proteinExistence type="predicted"/>
<dbReference type="SUPFAM" id="SSF46785">
    <property type="entry name" value="Winged helix' DNA-binding domain"/>
    <property type="match status" value="1"/>
</dbReference>
<evidence type="ECO:0000256" key="1">
    <source>
        <dbReference type="ARBA" id="ARBA00023015"/>
    </source>
</evidence>
<dbReference type="GO" id="GO:0003677">
    <property type="term" value="F:DNA binding"/>
    <property type="evidence" value="ECO:0007669"/>
    <property type="project" value="UniProtKB-KW"/>
</dbReference>
<dbReference type="GO" id="GO:0003700">
    <property type="term" value="F:DNA-binding transcription factor activity"/>
    <property type="evidence" value="ECO:0007669"/>
    <property type="project" value="TreeGrafter"/>
</dbReference>
<keyword evidence="6" id="KW-0614">Plasmid</keyword>
<dbReference type="SUPFAM" id="SSF55781">
    <property type="entry name" value="GAF domain-like"/>
    <property type="match status" value="1"/>
</dbReference>
<dbReference type="Pfam" id="PF01614">
    <property type="entry name" value="IclR_C"/>
    <property type="match status" value="1"/>
</dbReference>
<dbReference type="AlphaFoldDB" id="A0A1B2EQQ5"/>
<dbReference type="PANTHER" id="PTHR30136:SF35">
    <property type="entry name" value="HTH-TYPE TRANSCRIPTIONAL REGULATOR RV1719"/>
    <property type="match status" value="1"/>
</dbReference>
<dbReference type="InterPro" id="IPR050707">
    <property type="entry name" value="HTH_MetabolicPath_Reg"/>
</dbReference>
<dbReference type="InterPro" id="IPR014757">
    <property type="entry name" value="Tscrpt_reg_IclR_C"/>
</dbReference>
<dbReference type="RefSeq" id="WP_099513437.1">
    <property type="nucleotide sequence ID" value="NZ_CP016617.1"/>
</dbReference>
<dbReference type="OrthoDB" id="6057486at2"/>
<accession>A0A1B2EQQ5</accession>
<feature type="domain" description="IclR-ED" evidence="5">
    <location>
        <begin position="83"/>
        <end position="267"/>
    </location>
</feature>
<dbReference type="Gene3D" id="3.30.450.40">
    <property type="match status" value="1"/>
</dbReference>
<dbReference type="InterPro" id="IPR029016">
    <property type="entry name" value="GAF-like_dom_sf"/>
</dbReference>
<keyword evidence="1" id="KW-0805">Transcription regulation</keyword>
<geneLocation type="plasmid" evidence="6">
    <name>unnamed1</name>
</geneLocation>
<dbReference type="KEGG" id="moc:BB934_28825"/>
<dbReference type="PROSITE" id="PS51078">
    <property type="entry name" value="ICLR_ED"/>
    <property type="match status" value="1"/>
</dbReference>
<keyword evidence="3" id="KW-0804">Transcription</keyword>
<dbReference type="EMBL" id="CP016617">
    <property type="protein sequence ID" value="ANY82324.1"/>
    <property type="molecule type" value="Genomic_DNA"/>
</dbReference>
<dbReference type="Pfam" id="PF09339">
    <property type="entry name" value="HTH_IclR"/>
    <property type="match status" value="1"/>
</dbReference>
<evidence type="ECO:0000256" key="2">
    <source>
        <dbReference type="ARBA" id="ARBA00023125"/>
    </source>
</evidence>
<evidence type="ECO:0000256" key="3">
    <source>
        <dbReference type="ARBA" id="ARBA00023163"/>
    </source>
</evidence>
<dbReference type="SMART" id="SM00346">
    <property type="entry name" value="HTH_ICLR"/>
    <property type="match status" value="1"/>
</dbReference>
<evidence type="ECO:0000313" key="6">
    <source>
        <dbReference type="EMBL" id="ANY82324.1"/>
    </source>
</evidence>